<dbReference type="Proteomes" id="UP001311232">
    <property type="component" value="Unassembled WGS sequence"/>
</dbReference>
<evidence type="ECO:0000313" key="2">
    <source>
        <dbReference type="EMBL" id="KAK5612651.1"/>
    </source>
</evidence>
<feature type="compositionally biased region" description="Pro residues" evidence="1">
    <location>
        <begin position="1"/>
        <end position="10"/>
    </location>
</feature>
<evidence type="ECO:0000256" key="1">
    <source>
        <dbReference type="SAM" id="MobiDB-lite"/>
    </source>
</evidence>
<feature type="compositionally biased region" description="Basic and acidic residues" evidence="1">
    <location>
        <begin position="12"/>
        <end position="25"/>
    </location>
</feature>
<name>A0AAV9RUH4_9TELE</name>
<keyword evidence="3" id="KW-1185">Reference proteome</keyword>
<comment type="caution">
    <text evidence="2">The sequence shown here is derived from an EMBL/GenBank/DDBJ whole genome shotgun (WGS) entry which is preliminary data.</text>
</comment>
<dbReference type="EMBL" id="JAHHUM010001340">
    <property type="protein sequence ID" value="KAK5612651.1"/>
    <property type="molecule type" value="Genomic_DNA"/>
</dbReference>
<feature type="region of interest" description="Disordered" evidence="1">
    <location>
        <begin position="1"/>
        <end position="91"/>
    </location>
</feature>
<reference evidence="2 3" key="1">
    <citation type="submission" date="2021-06" db="EMBL/GenBank/DDBJ databases">
        <authorList>
            <person name="Palmer J.M."/>
        </authorList>
    </citation>
    <scope>NUCLEOTIDE SEQUENCE [LARGE SCALE GENOMIC DNA]</scope>
    <source>
        <strain evidence="2 3">MEX-2019</strain>
        <tissue evidence="2">Muscle</tissue>
    </source>
</reference>
<proteinExistence type="predicted"/>
<sequence length="149" mass="16762">MLSPRPPPTPVRAREEAGRQKRAEESGSNSNSNELTARHTHSLSHTHCSALSLQLWDTRSSGKKKERRKEPETGGERQRETGNVEENNHGFRSGAVCDAAVDYITPGCGGRRNQQQRRTSNPNVVFTPNQDYTLKQDTRAGINWKWNPL</sequence>
<evidence type="ECO:0000313" key="3">
    <source>
        <dbReference type="Proteomes" id="UP001311232"/>
    </source>
</evidence>
<gene>
    <name evidence="2" type="ORF">CRENBAI_009594</name>
</gene>
<feature type="compositionally biased region" description="Basic and acidic residues" evidence="1">
    <location>
        <begin position="68"/>
        <end position="89"/>
    </location>
</feature>
<protein>
    <submittedName>
        <fullName evidence="2">Uncharacterized protein</fullName>
    </submittedName>
</protein>
<accession>A0AAV9RUH4</accession>
<dbReference type="AlphaFoldDB" id="A0AAV9RUH4"/>
<feature type="compositionally biased region" description="Polar residues" evidence="1">
    <location>
        <begin position="45"/>
        <end position="57"/>
    </location>
</feature>
<organism evidence="2 3">
    <name type="scientific">Crenichthys baileyi</name>
    <name type="common">White River springfish</name>
    <dbReference type="NCBI Taxonomy" id="28760"/>
    <lineage>
        <taxon>Eukaryota</taxon>
        <taxon>Metazoa</taxon>
        <taxon>Chordata</taxon>
        <taxon>Craniata</taxon>
        <taxon>Vertebrata</taxon>
        <taxon>Euteleostomi</taxon>
        <taxon>Actinopterygii</taxon>
        <taxon>Neopterygii</taxon>
        <taxon>Teleostei</taxon>
        <taxon>Neoteleostei</taxon>
        <taxon>Acanthomorphata</taxon>
        <taxon>Ovalentaria</taxon>
        <taxon>Atherinomorphae</taxon>
        <taxon>Cyprinodontiformes</taxon>
        <taxon>Goodeidae</taxon>
        <taxon>Crenichthys</taxon>
    </lineage>
</organism>